<keyword evidence="7" id="KW-1185">Reference proteome</keyword>
<feature type="domain" description="HTH tetR-type" evidence="5">
    <location>
        <begin position="13"/>
        <end position="73"/>
    </location>
</feature>
<dbReference type="RefSeq" id="WP_115782715.1">
    <property type="nucleotide sequence ID" value="NZ_BMHL01000002.1"/>
</dbReference>
<protein>
    <submittedName>
        <fullName evidence="6">TetR family transcriptional regulator</fullName>
    </submittedName>
</protein>
<dbReference type="EMBL" id="BMHL01000002">
    <property type="protein sequence ID" value="GGC29253.1"/>
    <property type="molecule type" value="Genomic_DNA"/>
</dbReference>
<dbReference type="PROSITE" id="PS50977">
    <property type="entry name" value="HTH_TETR_2"/>
    <property type="match status" value="1"/>
</dbReference>
<dbReference type="SUPFAM" id="SSF46689">
    <property type="entry name" value="Homeodomain-like"/>
    <property type="match status" value="1"/>
</dbReference>
<feature type="DNA-binding region" description="H-T-H motif" evidence="4">
    <location>
        <begin position="36"/>
        <end position="55"/>
    </location>
</feature>
<evidence type="ECO:0000313" key="6">
    <source>
        <dbReference type="EMBL" id="GGC29253.1"/>
    </source>
</evidence>
<reference evidence="7" key="1">
    <citation type="journal article" date="2019" name="Int. J. Syst. Evol. Microbiol.">
        <title>The Global Catalogue of Microorganisms (GCM) 10K type strain sequencing project: providing services to taxonomists for standard genome sequencing and annotation.</title>
        <authorList>
            <consortium name="The Broad Institute Genomics Platform"/>
            <consortium name="The Broad Institute Genome Sequencing Center for Infectious Disease"/>
            <person name="Wu L."/>
            <person name="Ma J."/>
        </authorList>
    </citation>
    <scope>NUCLEOTIDE SEQUENCE [LARGE SCALE GENOMIC DNA]</scope>
    <source>
        <strain evidence="7">CGMCC 1.15103</strain>
    </source>
</reference>
<comment type="caution">
    <text evidence="6">The sequence shown here is derived from an EMBL/GenBank/DDBJ whole genome shotgun (WGS) entry which is preliminary data.</text>
</comment>
<keyword evidence="3" id="KW-0804">Transcription</keyword>
<accession>A0ABQ1LSL9</accession>
<name>A0ABQ1LSL9_9BURK</name>
<dbReference type="Gene3D" id="1.10.357.10">
    <property type="entry name" value="Tetracycline Repressor, domain 2"/>
    <property type="match status" value="1"/>
</dbReference>
<dbReference type="Pfam" id="PF00440">
    <property type="entry name" value="TetR_N"/>
    <property type="match status" value="1"/>
</dbReference>
<gene>
    <name evidence="6" type="ORF">GCM10011400_14930</name>
</gene>
<evidence type="ECO:0000259" key="5">
    <source>
        <dbReference type="PROSITE" id="PS50977"/>
    </source>
</evidence>
<evidence type="ECO:0000256" key="1">
    <source>
        <dbReference type="ARBA" id="ARBA00023015"/>
    </source>
</evidence>
<dbReference type="PANTHER" id="PTHR47506">
    <property type="entry name" value="TRANSCRIPTIONAL REGULATORY PROTEIN"/>
    <property type="match status" value="1"/>
</dbReference>
<dbReference type="InterPro" id="IPR036271">
    <property type="entry name" value="Tet_transcr_reg_TetR-rel_C_sf"/>
</dbReference>
<sequence>MQRKHESHEQRKSLTRERLLAAAREVFIEKGFASASVQDIVEAAGYTRGAFYSSFGNKATILLELLRRDHDRTLAHLHAIQQLHSTRAGIESRCVTDCCRFIYDSDCFPLWVDAMLLAMRETHMRDDFNALCGQKLEQIRAYIGILSNQTGMPLGASVESLALGLLSLCEGLQFLRLCDPETVSDEATQANVGRYLGDEQGKRNVLS</sequence>
<proteinExistence type="predicted"/>
<evidence type="ECO:0000256" key="3">
    <source>
        <dbReference type="ARBA" id="ARBA00023163"/>
    </source>
</evidence>
<organism evidence="6 7">
    <name type="scientific">Paraburkholderia caffeinilytica</name>
    <dbReference type="NCBI Taxonomy" id="1761016"/>
    <lineage>
        <taxon>Bacteria</taxon>
        <taxon>Pseudomonadati</taxon>
        <taxon>Pseudomonadota</taxon>
        <taxon>Betaproteobacteria</taxon>
        <taxon>Burkholderiales</taxon>
        <taxon>Burkholderiaceae</taxon>
        <taxon>Paraburkholderia</taxon>
    </lineage>
</organism>
<evidence type="ECO:0000313" key="7">
    <source>
        <dbReference type="Proteomes" id="UP000602004"/>
    </source>
</evidence>
<dbReference type="PRINTS" id="PR00455">
    <property type="entry name" value="HTHTETR"/>
</dbReference>
<keyword evidence="1" id="KW-0805">Transcription regulation</keyword>
<evidence type="ECO:0000256" key="4">
    <source>
        <dbReference type="PROSITE-ProRule" id="PRU00335"/>
    </source>
</evidence>
<dbReference type="SUPFAM" id="SSF48498">
    <property type="entry name" value="Tetracyclin repressor-like, C-terminal domain"/>
    <property type="match status" value="1"/>
</dbReference>
<dbReference type="PANTHER" id="PTHR47506:SF1">
    <property type="entry name" value="HTH-TYPE TRANSCRIPTIONAL REGULATOR YJDC"/>
    <property type="match status" value="1"/>
</dbReference>
<evidence type="ECO:0000256" key="2">
    <source>
        <dbReference type="ARBA" id="ARBA00023125"/>
    </source>
</evidence>
<dbReference type="InterPro" id="IPR009057">
    <property type="entry name" value="Homeodomain-like_sf"/>
</dbReference>
<dbReference type="InterPro" id="IPR001647">
    <property type="entry name" value="HTH_TetR"/>
</dbReference>
<keyword evidence="2 4" id="KW-0238">DNA-binding</keyword>
<dbReference type="Proteomes" id="UP000602004">
    <property type="component" value="Unassembled WGS sequence"/>
</dbReference>